<dbReference type="EMBL" id="UGQL01000001">
    <property type="protein sequence ID" value="STZ27207.1"/>
    <property type="molecule type" value="Genomic_DNA"/>
</dbReference>
<dbReference type="InterPro" id="IPR005025">
    <property type="entry name" value="FMN_Rdtase-like_dom"/>
</dbReference>
<dbReference type="Proteomes" id="UP000255024">
    <property type="component" value="Unassembled WGS sequence"/>
</dbReference>
<gene>
    <name evidence="2" type="primary">azr_2</name>
    <name evidence="2" type="ORF">NCTC11179_00740</name>
</gene>
<dbReference type="Pfam" id="PF03358">
    <property type="entry name" value="FMN_red"/>
    <property type="match status" value="1"/>
</dbReference>
<sequence length="182" mass="20426">MKHIVIIKGSAGHTSANHVFATYIKEKIATRFKVTFYDELTQLPHFVPELSSEHTPKAILEFRTLIQEADGILILTPEYIFSIPSGLKNAFEWCVSTTVFTNKPIGLITAAANGVKGHEELELITRTLDAKFTTETSLLIVGAKGKINKETGEIEESTKQILDQFIRNFITYIDRKEDEIVS</sequence>
<keyword evidence="3" id="KW-1185">Reference proteome</keyword>
<proteinExistence type="predicted"/>
<dbReference type="PANTHER" id="PTHR30543:SF21">
    <property type="entry name" value="NAD(P)H-DEPENDENT FMN REDUCTASE LOT6"/>
    <property type="match status" value="1"/>
</dbReference>
<dbReference type="GO" id="GO:0050446">
    <property type="term" value="F:azobenzene reductase (NADP+) activity"/>
    <property type="evidence" value="ECO:0007669"/>
    <property type="project" value="UniProtKB-EC"/>
</dbReference>
<dbReference type="InterPro" id="IPR050712">
    <property type="entry name" value="NAD(P)H-dep_reductase"/>
</dbReference>
<dbReference type="PANTHER" id="PTHR30543">
    <property type="entry name" value="CHROMATE REDUCTASE"/>
    <property type="match status" value="1"/>
</dbReference>
<dbReference type="GO" id="GO:0005829">
    <property type="term" value="C:cytosol"/>
    <property type="evidence" value="ECO:0007669"/>
    <property type="project" value="TreeGrafter"/>
</dbReference>
<feature type="domain" description="NADPH-dependent FMN reductase-like" evidence="1">
    <location>
        <begin position="4"/>
        <end position="130"/>
    </location>
</feature>
<evidence type="ECO:0000313" key="3">
    <source>
        <dbReference type="Proteomes" id="UP000255024"/>
    </source>
</evidence>
<reference evidence="2 3" key="1">
    <citation type="submission" date="2018-06" db="EMBL/GenBank/DDBJ databases">
        <authorList>
            <consortium name="Pathogen Informatics"/>
            <person name="Doyle S."/>
        </authorList>
    </citation>
    <scope>NUCLEOTIDE SEQUENCE [LARGE SCALE GENOMIC DNA]</scope>
    <source>
        <strain evidence="2 3">NCTC11179</strain>
    </source>
</reference>
<dbReference type="RefSeq" id="WP_115090185.1">
    <property type="nucleotide sequence ID" value="NZ_CP068107.1"/>
</dbReference>
<dbReference type="AlphaFoldDB" id="A0A378RLZ3"/>
<dbReference type="SUPFAM" id="SSF52218">
    <property type="entry name" value="Flavoproteins"/>
    <property type="match status" value="1"/>
</dbReference>
<dbReference type="Gene3D" id="3.40.50.360">
    <property type="match status" value="1"/>
</dbReference>
<name>A0A378RLZ3_MYROD</name>
<evidence type="ECO:0000313" key="2">
    <source>
        <dbReference type="EMBL" id="STZ27207.1"/>
    </source>
</evidence>
<dbReference type="EC" id="1.7.1.6" evidence="2"/>
<dbReference type="InterPro" id="IPR029039">
    <property type="entry name" value="Flavoprotein-like_sf"/>
</dbReference>
<organism evidence="2 3">
    <name type="scientific">Myroides odoratus</name>
    <name type="common">Flavobacterium odoratum</name>
    <dbReference type="NCBI Taxonomy" id="256"/>
    <lineage>
        <taxon>Bacteria</taxon>
        <taxon>Pseudomonadati</taxon>
        <taxon>Bacteroidota</taxon>
        <taxon>Flavobacteriia</taxon>
        <taxon>Flavobacteriales</taxon>
        <taxon>Flavobacteriaceae</taxon>
        <taxon>Myroides</taxon>
    </lineage>
</organism>
<protein>
    <submittedName>
        <fullName evidence="2">NADPH azoreductase</fullName>
        <ecNumber evidence="2">1.7.1.6</ecNumber>
    </submittedName>
</protein>
<keyword evidence="2" id="KW-0560">Oxidoreductase</keyword>
<dbReference type="GO" id="GO:0010181">
    <property type="term" value="F:FMN binding"/>
    <property type="evidence" value="ECO:0007669"/>
    <property type="project" value="TreeGrafter"/>
</dbReference>
<accession>A0A378RLZ3</accession>
<evidence type="ECO:0000259" key="1">
    <source>
        <dbReference type="Pfam" id="PF03358"/>
    </source>
</evidence>